<dbReference type="EMBL" id="QGDD01000009">
    <property type="protein sequence ID" value="PWN01583.1"/>
    <property type="molecule type" value="Genomic_DNA"/>
</dbReference>
<dbReference type="Gene3D" id="3.40.630.30">
    <property type="match status" value="1"/>
</dbReference>
<evidence type="ECO:0000313" key="3">
    <source>
        <dbReference type="Proteomes" id="UP000245507"/>
    </source>
</evidence>
<dbReference type="SUPFAM" id="SSF55729">
    <property type="entry name" value="Acyl-CoA N-acyltransferases (Nat)"/>
    <property type="match status" value="1"/>
</dbReference>
<evidence type="ECO:0000259" key="1">
    <source>
        <dbReference type="PROSITE" id="PS51186"/>
    </source>
</evidence>
<sequence length="193" mass="21227">MAYEIRALGPETWDAYAALVAKHNGVFGGCWCTWFHRGMCEGLGESYEGNRDAKERLVREGRTHAALVLDGDAAVAWATYGTPEELPNIHHRKEYDAVGDPLPDYRITCIFVDRDHRRRGVVALVLQGALDLIAADGGGVVEGYPHDTAGQPRKSSSFLYNGTRAVYERAGFEFIRTKGKGNTVMRKVVAAAN</sequence>
<name>A0A316TB49_9ACTN</name>
<feature type="domain" description="N-acetyltransferase" evidence="1">
    <location>
        <begin position="3"/>
        <end position="190"/>
    </location>
</feature>
<dbReference type="Proteomes" id="UP000245507">
    <property type="component" value="Unassembled WGS sequence"/>
</dbReference>
<dbReference type="AlphaFoldDB" id="A0A316TB49"/>
<dbReference type="PROSITE" id="PS51186">
    <property type="entry name" value="GNAT"/>
    <property type="match status" value="1"/>
</dbReference>
<dbReference type="InterPro" id="IPR016181">
    <property type="entry name" value="Acyl_CoA_acyltransferase"/>
</dbReference>
<reference evidence="2 3" key="1">
    <citation type="submission" date="2018-05" db="EMBL/GenBank/DDBJ databases">
        <title>Nocardioides silvaticus genome.</title>
        <authorList>
            <person name="Li C."/>
            <person name="Wang G."/>
        </authorList>
    </citation>
    <scope>NUCLEOTIDE SEQUENCE [LARGE SCALE GENOMIC DNA]</scope>
    <source>
        <strain evidence="2 3">CCTCC AB 2018079</strain>
    </source>
</reference>
<gene>
    <name evidence="2" type="ORF">DJ010_18765</name>
</gene>
<dbReference type="RefSeq" id="WP_109696589.1">
    <property type="nucleotide sequence ID" value="NZ_QGDD01000009.1"/>
</dbReference>
<comment type="caution">
    <text evidence="2">The sequence shown here is derived from an EMBL/GenBank/DDBJ whole genome shotgun (WGS) entry which is preliminary data.</text>
</comment>
<evidence type="ECO:0000313" key="2">
    <source>
        <dbReference type="EMBL" id="PWN01583.1"/>
    </source>
</evidence>
<dbReference type="GO" id="GO:0016747">
    <property type="term" value="F:acyltransferase activity, transferring groups other than amino-acyl groups"/>
    <property type="evidence" value="ECO:0007669"/>
    <property type="project" value="InterPro"/>
</dbReference>
<keyword evidence="3" id="KW-1185">Reference proteome</keyword>
<protein>
    <submittedName>
        <fullName evidence="2">GNAT family N-acetyltransferase</fullName>
    </submittedName>
</protein>
<accession>A0A316TB49</accession>
<dbReference type="OrthoDB" id="3239945at2"/>
<proteinExistence type="predicted"/>
<keyword evidence="2" id="KW-0808">Transferase</keyword>
<organism evidence="2 3">
    <name type="scientific">Nocardioides silvaticus</name>
    <dbReference type="NCBI Taxonomy" id="2201891"/>
    <lineage>
        <taxon>Bacteria</taxon>
        <taxon>Bacillati</taxon>
        <taxon>Actinomycetota</taxon>
        <taxon>Actinomycetes</taxon>
        <taxon>Propionibacteriales</taxon>
        <taxon>Nocardioidaceae</taxon>
        <taxon>Nocardioides</taxon>
    </lineage>
</organism>
<dbReference type="InterPro" id="IPR000182">
    <property type="entry name" value="GNAT_dom"/>
</dbReference>